<dbReference type="AlphaFoldDB" id="A0A9I9E9N6"/>
<proteinExistence type="predicted"/>
<dbReference type="Gramene" id="MELO3C030773.2.1">
    <property type="protein sequence ID" value="MELO3C030773.2.1"/>
    <property type="gene ID" value="MELO3C030773.2"/>
</dbReference>
<organism evidence="2">
    <name type="scientific">Cucumis melo</name>
    <name type="common">Muskmelon</name>
    <dbReference type="NCBI Taxonomy" id="3656"/>
    <lineage>
        <taxon>Eukaryota</taxon>
        <taxon>Viridiplantae</taxon>
        <taxon>Streptophyta</taxon>
        <taxon>Embryophyta</taxon>
        <taxon>Tracheophyta</taxon>
        <taxon>Spermatophyta</taxon>
        <taxon>Magnoliopsida</taxon>
        <taxon>eudicotyledons</taxon>
        <taxon>Gunneridae</taxon>
        <taxon>Pentapetalae</taxon>
        <taxon>rosids</taxon>
        <taxon>fabids</taxon>
        <taxon>Cucurbitales</taxon>
        <taxon>Cucurbitaceae</taxon>
        <taxon>Benincaseae</taxon>
        <taxon>Cucumis</taxon>
    </lineage>
</organism>
<dbReference type="GO" id="GO:0003677">
    <property type="term" value="F:DNA binding"/>
    <property type="evidence" value="ECO:0007669"/>
    <property type="project" value="UniProtKB-KW"/>
</dbReference>
<name>A0A9I9E9N6_CUCME</name>
<reference evidence="2" key="1">
    <citation type="submission" date="2023-03" db="UniProtKB">
        <authorList>
            <consortium name="EnsemblPlants"/>
        </authorList>
    </citation>
    <scope>IDENTIFICATION</scope>
</reference>
<dbReference type="InterPro" id="IPR002913">
    <property type="entry name" value="START_lipid-bd_dom"/>
</dbReference>
<dbReference type="PANTHER" id="PTHR45654:SF48">
    <property type="entry name" value="START DOMAIN-CONTAINING PROTEIN"/>
    <property type="match status" value="1"/>
</dbReference>
<sequence length="593" mass="67348">MLLATETKLPEIEGLVPKPSVEQINDHEEVSNPENDAPIEVSYDNSNHSCLVDIFYNDELDFLEVQRINNIIKAAYKEFMAIAIAAKAWILDPPAVGAVEEFQEMFHTPPPHGYTVERSVETAILSIPSRSLMSIMMDGGKWASMFSSIICSESDEIVLVPLKKFWMTGPCDWDFVLMNAQFRLPAEFLPRWNTRFLRFKKLIVGDTYAIFDVSTDYFENMTADPTQKIVYKRRPSGLIVRPIGFLSEVIWIENAEVKKIDIPNHMHSTFTPNFHLTAKQWISMISQNLKRINGRIVTPDMFDESMDVPDLLTIGNNLRKYFLQTVNPFPTERTWDLFSDDKIRISRDIKASYIGYHDDCIAIRTVCIAETPTTLLTYLDVNNHIFQTSKNSQAQLEMAVALLATDESSCTILSMKKEIGDEDSKDNKFFLQESTENEYCSFILSSQMSEADVHISLLPRFCRNSLFLRPSGFAIMPAGPGGLQSKASFVTIYIRRELKNMKVEQVIEAMSCHVNAVIDRISNIQFPCAIDGEDKTHVMWITLPMMSKQAAVYPNYLTSFGQVEASVVEAQLGTCLMLEVRQGEALTPCKYPM</sequence>
<dbReference type="PROSITE" id="PS50848">
    <property type="entry name" value="START"/>
    <property type="match status" value="1"/>
</dbReference>
<dbReference type="GO" id="GO:0008289">
    <property type="term" value="F:lipid binding"/>
    <property type="evidence" value="ECO:0007669"/>
    <property type="project" value="InterPro"/>
</dbReference>
<feature type="domain" description="START" evidence="1">
    <location>
        <begin position="89"/>
        <end position="294"/>
    </location>
</feature>
<dbReference type="Pfam" id="PF01852">
    <property type="entry name" value="START"/>
    <property type="match status" value="1"/>
</dbReference>
<evidence type="ECO:0000313" key="2">
    <source>
        <dbReference type="EnsemblPlants" id="MELO3C030773.2.1"/>
    </source>
</evidence>
<dbReference type="EnsemblPlants" id="MELO3C030773.2.1">
    <property type="protein sequence ID" value="MELO3C030773.2.1"/>
    <property type="gene ID" value="MELO3C030773.2"/>
</dbReference>
<evidence type="ECO:0000259" key="1">
    <source>
        <dbReference type="PROSITE" id="PS50848"/>
    </source>
</evidence>
<dbReference type="InterPro" id="IPR042160">
    <property type="entry name" value="HD-Zip_IV"/>
</dbReference>
<dbReference type="PANTHER" id="PTHR45654">
    <property type="entry name" value="HOMEOBOX-LEUCINE ZIPPER PROTEIN MERISTEM L1"/>
    <property type="match status" value="1"/>
</dbReference>
<accession>A0A9I9E9N6</accession>
<protein>
    <recommendedName>
        <fullName evidence="1">START domain-containing protein</fullName>
    </recommendedName>
</protein>